<protein>
    <submittedName>
        <fullName evidence="1">Uncharacterized protein</fullName>
    </submittedName>
</protein>
<evidence type="ECO:0000313" key="4">
    <source>
        <dbReference type="Proteomes" id="UP000480929"/>
    </source>
</evidence>
<dbReference type="EMBL" id="WKPI01000013">
    <property type="protein sequence ID" value="MSC33217.1"/>
    <property type="molecule type" value="Genomic_DNA"/>
</dbReference>
<sequence length="95" mass="11065">MPDPNTRLNGEWTLPRTNQDFTIDINKNELILSGRIPETISIQQLSEDVIVINSSFISEIGLYRYELDQDHLLLYPLYRDNPEKGYITVIRPDSE</sequence>
<organism evidence="1 3">
    <name type="scientific">Holdemania massiliensis</name>
    <dbReference type="NCBI Taxonomy" id="1468449"/>
    <lineage>
        <taxon>Bacteria</taxon>
        <taxon>Bacillati</taxon>
        <taxon>Bacillota</taxon>
        <taxon>Erysipelotrichia</taxon>
        <taxon>Erysipelotrichales</taxon>
        <taxon>Erysipelotrichaceae</taxon>
        <taxon>Holdemania</taxon>
    </lineage>
</organism>
<dbReference type="EMBL" id="WKPJ01000012">
    <property type="protein sequence ID" value="MSA89539.1"/>
    <property type="molecule type" value="Genomic_DNA"/>
</dbReference>
<evidence type="ECO:0000313" key="3">
    <source>
        <dbReference type="Proteomes" id="UP000433575"/>
    </source>
</evidence>
<keyword evidence="4" id="KW-1185">Reference proteome</keyword>
<dbReference type="Proteomes" id="UP000433575">
    <property type="component" value="Unassembled WGS sequence"/>
</dbReference>
<proteinExistence type="predicted"/>
<evidence type="ECO:0000313" key="2">
    <source>
        <dbReference type="EMBL" id="MSC33217.1"/>
    </source>
</evidence>
<comment type="caution">
    <text evidence="1">The sequence shown here is derived from an EMBL/GenBank/DDBJ whole genome shotgun (WGS) entry which is preliminary data.</text>
</comment>
<accession>A0A6N7S6Y0</accession>
<dbReference type="Proteomes" id="UP000480929">
    <property type="component" value="Unassembled WGS sequence"/>
</dbReference>
<evidence type="ECO:0000313" key="1">
    <source>
        <dbReference type="EMBL" id="MSA89539.1"/>
    </source>
</evidence>
<name>A0A6N7S6Y0_9FIRM</name>
<gene>
    <name evidence="2" type="ORF">GKD88_08790</name>
    <name evidence="1" type="ORF">GKE08_09385</name>
</gene>
<dbReference type="AlphaFoldDB" id="A0A6N7S6Y0"/>
<dbReference type="RefSeq" id="WP_154238797.1">
    <property type="nucleotide sequence ID" value="NZ_CALJPI010000138.1"/>
</dbReference>
<reference evidence="3 4" key="1">
    <citation type="journal article" date="2019" name="Nat. Med.">
        <title>A library of human gut bacterial isolates paired with longitudinal multiomics data enables mechanistic microbiome research.</title>
        <authorList>
            <person name="Poyet M."/>
            <person name="Groussin M."/>
            <person name="Gibbons S.M."/>
            <person name="Avila-Pacheco J."/>
            <person name="Jiang X."/>
            <person name="Kearney S.M."/>
            <person name="Perrotta A.R."/>
            <person name="Berdy B."/>
            <person name="Zhao S."/>
            <person name="Lieberman T.D."/>
            <person name="Swanson P.K."/>
            <person name="Smith M."/>
            <person name="Roesemann S."/>
            <person name="Alexander J.E."/>
            <person name="Rich S.A."/>
            <person name="Livny J."/>
            <person name="Vlamakis H."/>
            <person name="Clish C."/>
            <person name="Bullock K."/>
            <person name="Deik A."/>
            <person name="Scott J."/>
            <person name="Pierce K.A."/>
            <person name="Xavier R.J."/>
            <person name="Alm E.J."/>
        </authorList>
    </citation>
    <scope>NUCLEOTIDE SEQUENCE [LARGE SCALE GENOMIC DNA]</scope>
    <source>
        <strain evidence="1 3">BIOML-A4</strain>
        <strain evidence="2 4">BIOML-A5</strain>
    </source>
</reference>